<evidence type="ECO:0000313" key="5">
    <source>
        <dbReference type="EMBL" id="MBO8451409.1"/>
    </source>
</evidence>
<dbReference type="Pfam" id="PF12833">
    <property type="entry name" value="HTH_18"/>
    <property type="match status" value="1"/>
</dbReference>
<gene>
    <name evidence="5" type="ORF">IAC06_00805</name>
</gene>
<evidence type="ECO:0000259" key="4">
    <source>
        <dbReference type="PROSITE" id="PS01124"/>
    </source>
</evidence>
<dbReference type="GO" id="GO:0003700">
    <property type="term" value="F:DNA-binding transcription factor activity"/>
    <property type="evidence" value="ECO:0007669"/>
    <property type="project" value="InterPro"/>
</dbReference>
<organism evidence="5 6">
    <name type="scientific">Candidatus Cryptobacteroides intestinavium</name>
    <dbReference type="NCBI Taxonomy" id="2840766"/>
    <lineage>
        <taxon>Bacteria</taxon>
        <taxon>Pseudomonadati</taxon>
        <taxon>Bacteroidota</taxon>
        <taxon>Bacteroidia</taxon>
        <taxon>Bacteroidales</taxon>
        <taxon>Candidatus Cryptobacteroides</taxon>
    </lineage>
</organism>
<dbReference type="PANTHER" id="PTHR43280">
    <property type="entry name" value="ARAC-FAMILY TRANSCRIPTIONAL REGULATOR"/>
    <property type="match status" value="1"/>
</dbReference>
<dbReference type="InterPro" id="IPR018060">
    <property type="entry name" value="HTH_AraC"/>
</dbReference>
<dbReference type="AlphaFoldDB" id="A0A9D9HHI5"/>
<reference evidence="5" key="2">
    <citation type="journal article" date="2021" name="PeerJ">
        <title>Extensive microbial diversity within the chicken gut microbiome revealed by metagenomics and culture.</title>
        <authorList>
            <person name="Gilroy R."/>
            <person name="Ravi A."/>
            <person name="Getino M."/>
            <person name="Pursley I."/>
            <person name="Horton D.L."/>
            <person name="Alikhan N.F."/>
            <person name="Baker D."/>
            <person name="Gharbi K."/>
            <person name="Hall N."/>
            <person name="Watson M."/>
            <person name="Adriaenssens E.M."/>
            <person name="Foster-Nyarko E."/>
            <person name="Jarju S."/>
            <person name="Secka A."/>
            <person name="Antonio M."/>
            <person name="Oren A."/>
            <person name="Chaudhuri R.R."/>
            <person name="La Ragione R."/>
            <person name="Hildebrand F."/>
            <person name="Pallen M.J."/>
        </authorList>
    </citation>
    <scope>NUCLEOTIDE SEQUENCE</scope>
    <source>
        <strain evidence="5">B1-20833</strain>
    </source>
</reference>
<dbReference type="Gene3D" id="1.10.10.60">
    <property type="entry name" value="Homeodomain-like"/>
    <property type="match status" value="1"/>
</dbReference>
<sequence length="208" mass="23766">MADRKIYIKNMVCPRCIMSVREIFRRNGIEPEDVQLGVVSIAVPSGLMSGPGGRRQETDMTEDSLDAVLDMIRRQLEEYGFEMIDDRRMQTVERIRTGVIEYVRDPEICGSRKLSEYIQDRCLKEYSSLSKLFTEVKGMTIERYCILQKVEYVKELLFYGELSVSEIADRLHYSSVAHLSSQFKSVTGISPSAFRGLKGQSLTPIDSI</sequence>
<dbReference type="PANTHER" id="PTHR43280:SF28">
    <property type="entry name" value="HTH-TYPE TRANSCRIPTIONAL ACTIVATOR RHAS"/>
    <property type="match status" value="1"/>
</dbReference>
<feature type="domain" description="HTH araC/xylS-type" evidence="4">
    <location>
        <begin position="127"/>
        <end position="197"/>
    </location>
</feature>
<evidence type="ECO:0000256" key="2">
    <source>
        <dbReference type="ARBA" id="ARBA00023125"/>
    </source>
</evidence>
<dbReference type="Proteomes" id="UP000823661">
    <property type="component" value="Unassembled WGS sequence"/>
</dbReference>
<evidence type="ECO:0000256" key="3">
    <source>
        <dbReference type="ARBA" id="ARBA00023163"/>
    </source>
</evidence>
<evidence type="ECO:0000256" key="1">
    <source>
        <dbReference type="ARBA" id="ARBA00023015"/>
    </source>
</evidence>
<keyword evidence="2" id="KW-0238">DNA-binding</keyword>
<reference evidence="5" key="1">
    <citation type="submission" date="2020-10" db="EMBL/GenBank/DDBJ databases">
        <authorList>
            <person name="Gilroy R."/>
        </authorList>
    </citation>
    <scope>NUCLEOTIDE SEQUENCE</scope>
    <source>
        <strain evidence="5">B1-20833</strain>
    </source>
</reference>
<proteinExistence type="predicted"/>
<dbReference type="SUPFAM" id="SSF46689">
    <property type="entry name" value="Homeodomain-like"/>
    <property type="match status" value="1"/>
</dbReference>
<keyword evidence="3" id="KW-0804">Transcription</keyword>
<accession>A0A9D9HHI5</accession>
<comment type="caution">
    <text evidence="5">The sequence shown here is derived from an EMBL/GenBank/DDBJ whole genome shotgun (WGS) entry which is preliminary data.</text>
</comment>
<dbReference type="InterPro" id="IPR009057">
    <property type="entry name" value="Homeodomain-like_sf"/>
</dbReference>
<evidence type="ECO:0000313" key="6">
    <source>
        <dbReference type="Proteomes" id="UP000823661"/>
    </source>
</evidence>
<protein>
    <submittedName>
        <fullName evidence="5">Helix-turn-helix transcriptional regulator</fullName>
    </submittedName>
</protein>
<dbReference type="PROSITE" id="PS01124">
    <property type="entry name" value="HTH_ARAC_FAMILY_2"/>
    <property type="match status" value="1"/>
</dbReference>
<dbReference type="GO" id="GO:0043565">
    <property type="term" value="F:sequence-specific DNA binding"/>
    <property type="evidence" value="ECO:0007669"/>
    <property type="project" value="InterPro"/>
</dbReference>
<dbReference type="SMART" id="SM00342">
    <property type="entry name" value="HTH_ARAC"/>
    <property type="match status" value="1"/>
</dbReference>
<dbReference type="EMBL" id="JADIMI010000009">
    <property type="protein sequence ID" value="MBO8451409.1"/>
    <property type="molecule type" value="Genomic_DNA"/>
</dbReference>
<keyword evidence="1" id="KW-0805">Transcription regulation</keyword>
<name>A0A9D9HHI5_9BACT</name>